<evidence type="ECO:0000256" key="2">
    <source>
        <dbReference type="ARBA" id="ARBA00001353"/>
    </source>
</evidence>
<evidence type="ECO:0000256" key="5">
    <source>
        <dbReference type="ARBA" id="ARBA00005708"/>
    </source>
</evidence>
<dbReference type="Pfam" id="PF01288">
    <property type="entry name" value="HPPK"/>
    <property type="match status" value="1"/>
</dbReference>
<dbReference type="InterPro" id="IPR043133">
    <property type="entry name" value="GTP-CH-I_C/QueF"/>
</dbReference>
<dbReference type="PANTHER" id="PTHR43071:SF1">
    <property type="entry name" value="2-AMINO-4-HYDROXY-6-HYDROXYMETHYLDIHYDROPTERIDINE PYROPHOSPHOKINASE"/>
    <property type="match status" value="1"/>
</dbReference>
<keyword evidence="12 13" id="KW-0456">Lyase</keyword>
<dbReference type="NCBIfam" id="TIGR01498">
    <property type="entry name" value="folK"/>
    <property type="match status" value="1"/>
</dbReference>
<dbReference type="NCBIfam" id="TIGR00526">
    <property type="entry name" value="folB_dom"/>
    <property type="match status" value="1"/>
</dbReference>
<dbReference type="GO" id="GO:0016301">
    <property type="term" value="F:kinase activity"/>
    <property type="evidence" value="ECO:0007669"/>
    <property type="project" value="UniProtKB-KW"/>
</dbReference>
<dbReference type="GO" id="GO:0003848">
    <property type="term" value="F:2-amino-4-hydroxy-6-hydroxymethyldihydropteridine diphosphokinase activity"/>
    <property type="evidence" value="ECO:0007669"/>
    <property type="project" value="UniProtKB-EC"/>
</dbReference>
<dbReference type="RefSeq" id="WP_048698697.1">
    <property type="nucleotide sequence ID" value="NZ_HG764815.1"/>
</dbReference>
<dbReference type="InterPro" id="IPR035907">
    <property type="entry name" value="Hppk_sf"/>
</dbReference>
<dbReference type="InterPro" id="IPR006157">
    <property type="entry name" value="FolB_dom"/>
</dbReference>
<dbReference type="PANTHER" id="PTHR43071">
    <property type="entry name" value="2-AMINO-4-HYDROXY-6-HYDROXYMETHYLDIHYDROPTERIDINE PYROPHOSPHOKINASE"/>
    <property type="match status" value="1"/>
</dbReference>
<evidence type="ECO:0000256" key="13">
    <source>
        <dbReference type="RuleBase" id="RU362079"/>
    </source>
</evidence>
<evidence type="ECO:0000256" key="6">
    <source>
        <dbReference type="ARBA" id="ARBA00009640"/>
    </source>
</evidence>
<comment type="pathway">
    <text evidence="3 13">Cofactor biosynthesis; tetrahydrofolate biosynthesis; 2-amino-4-hydroxy-6-hydroxymethyl-7,8-dihydropteridine diphosphate from 7,8-dihydroneopterin triphosphate: step 3/4.</text>
</comment>
<accession>W6JX63</accession>
<keyword evidence="8" id="KW-0547">Nucleotide-binding</keyword>
<comment type="caution">
    <text evidence="15">The sequence shown here is derived from an EMBL/GenBank/DDBJ whole genome shotgun (WGS) entry which is preliminary data.</text>
</comment>
<dbReference type="GO" id="GO:0046654">
    <property type="term" value="P:tetrahydrofolate biosynthetic process"/>
    <property type="evidence" value="ECO:0007669"/>
    <property type="project" value="UniProtKB-UniRule"/>
</dbReference>
<protein>
    <recommendedName>
        <fullName evidence="13">Bifunctional folate synthesis protein</fullName>
    </recommendedName>
    <domain>
        <recommendedName>
            <fullName evidence="13">Dihydroneopterin aldolase</fullName>
            <shortName evidence="13">DHNA</shortName>
            <ecNumber evidence="13">4.1.2.25</ecNumber>
        </recommendedName>
        <alternativeName>
            <fullName evidence="13">7,8-dihydroneopterin aldolase</fullName>
        </alternativeName>
    </domain>
    <domain>
        <recommendedName>
            <fullName evidence="13">2-amino-4-hydroxy-6-hydroxymethyldihydropteridine pyrophosphokinase</fullName>
            <ecNumber evidence="13">2.7.6.3</ecNumber>
        </recommendedName>
        <alternativeName>
            <fullName evidence="13">6-hydroxymethyl-7,8-dihydropterin pyrophosphokinase</fullName>
            <shortName evidence="13">PPPK</shortName>
        </alternativeName>
        <alternativeName>
            <fullName evidence="13">7,8-dihydro-6-hydroxymethylpterin pyrophosphokinase</fullName>
            <shortName evidence="13">HPPK</shortName>
        </alternativeName>
    </domain>
</protein>
<dbReference type="EMBL" id="CAJA01000163">
    <property type="protein sequence ID" value="CCH73225.1"/>
    <property type="molecule type" value="Genomic_DNA"/>
</dbReference>
<dbReference type="CDD" id="cd00534">
    <property type="entry name" value="DHNA_DHNTPE"/>
    <property type="match status" value="1"/>
</dbReference>
<comment type="catalytic activity">
    <reaction evidence="1">
        <text>6-hydroxymethyl-7,8-dihydropterin + ATP = (7,8-dihydropterin-6-yl)methyl diphosphate + AMP + H(+)</text>
        <dbReference type="Rhea" id="RHEA:11412"/>
        <dbReference type="ChEBI" id="CHEBI:15378"/>
        <dbReference type="ChEBI" id="CHEBI:30616"/>
        <dbReference type="ChEBI" id="CHEBI:44841"/>
        <dbReference type="ChEBI" id="CHEBI:72950"/>
        <dbReference type="ChEBI" id="CHEBI:456215"/>
        <dbReference type="EC" id="2.7.6.3"/>
    </reaction>
</comment>
<dbReference type="OrthoDB" id="9808041at2"/>
<dbReference type="NCBIfam" id="TIGR00525">
    <property type="entry name" value="folB"/>
    <property type="match status" value="1"/>
</dbReference>
<comment type="similarity">
    <text evidence="5 13">Belongs to the DHNA family.</text>
</comment>
<dbReference type="UniPathway" id="UPA00077">
    <property type="reaction ID" value="UER00154"/>
</dbReference>
<dbReference type="FunFam" id="3.30.1130.10:FF:000003">
    <property type="entry name" value="7,8-dihydroneopterin aldolase"/>
    <property type="match status" value="1"/>
</dbReference>
<name>W6JX63_9MICO</name>
<dbReference type="EC" id="4.1.2.25" evidence="13"/>
<dbReference type="AlphaFoldDB" id="W6JX63"/>
<comment type="similarity">
    <text evidence="6">In the N-terminal section; belongs to the DHNA family.</text>
</comment>
<gene>
    <name evidence="15" type="ORF">BN11_2450006</name>
</gene>
<keyword evidence="11 13" id="KW-0289">Folate biosynthesis</keyword>
<dbReference type="InterPro" id="IPR000550">
    <property type="entry name" value="Hppk"/>
</dbReference>
<sequence length="295" mass="31067">MADSADRITLAGLRATGFHGVFDHEKRDGQEFVVDIVLGTDHRAAGRSDALADTINYATVADLAMARITGPAYDLIEALAEAIAGDCLTLAGVHTVEVTVHKPAAPIPHTFADVSVTVARGLEHPFVVALGSNLGDREATLRAAVQQLGFEPEIRIGRVSGLVETDPVGGPEQSDYLNAVATGTTSLTAPDLLATLPRLAARPGRTRTVRWGERTLDLDLIQFGTPGAPDEVRSSDPALLVPHPRAAERAFVVLPWLDADPRGRIRVGEDVIPLALLAAQLDPSGVRPLGGGSDD</sequence>
<evidence type="ECO:0000256" key="7">
    <source>
        <dbReference type="ARBA" id="ARBA00022679"/>
    </source>
</evidence>
<dbReference type="Pfam" id="PF02152">
    <property type="entry name" value="FolB"/>
    <property type="match status" value="1"/>
</dbReference>
<dbReference type="SMART" id="SM00905">
    <property type="entry name" value="FolB"/>
    <property type="match status" value="1"/>
</dbReference>
<dbReference type="Gene3D" id="3.30.1130.10">
    <property type="match status" value="1"/>
</dbReference>
<dbReference type="CDD" id="cd00483">
    <property type="entry name" value="HPPK"/>
    <property type="match status" value="1"/>
</dbReference>
<dbReference type="PROSITE" id="PS00794">
    <property type="entry name" value="HPPK"/>
    <property type="match status" value="1"/>
</dbReference>
<evidence type="ECO:0000259" key="14">
    <source>
        <dbReference type="PROSITE" id="PS00794"/>
    </source>
</evidence>
<dbReference type="Gene3D" id="3.30.70.560">
    <property type="entry name" value="7,8-Dihydro-6-hydroxymethylpterin-pyrophosphokinase HPPK"/>
    <property type="match status" value="1"/>
</dbReference>
<evidence type="ECO:0000256" key="3">
    <source>
        <dbReference type="ARBA" id="ARBA00005013"/>
    </source>
</evidence>
<evidence type="ECO:0000256" key="11">
    <source>
        <dbReference type="ARBA" id="ARBA00022909"/>
    </source>
</evidence>
<evidence type="ECO:0000256" key="8">
    <source>
        <dbReference type="ARBA" id="ARBA00022741"/>
    </source>
</evidence>
<comment type="catalytic activity">
    <reaction evidence="2 13">
        <text>7,8-dihydroneopterin = 6-hydroxymethyl-7,8-dihydropterin + glycolaldehyde</text>
        <dbReference type="Rhea" id="RHEA:10540"/>
        <dbReference type="ChEBI" id="CHEBI:17001"/>
        <dbReference type="ChEBI" id="CHEBI:17071"/>
        <dbReference type="ChEBI" id="CHEBI:44841"/>
        <dbReference type="EC" id="4.1.2.25"/>
    </reaction>
</comment>
<keyword evidence="10" id="KW-0067">ATP-binding</keyword>
<evidence type="ECO:0000256" key="9">
    <source>
        <dbReference type="ARBA" id="ARBA00022777"/>
    </source>
</evidence>
<dbReference type="GO" id="GO:0005524">
    <property type="term" value="F:ATP binding"/>
    <property type="evidence" value="ECO:0007669"/>
    <property type="project" value="UniProtKB-KW"/>
</dbReference>
<dbReference type="SUPFAM" id="SSF55620">
    <property type="entry name" value="Tetrahydrobiopterin biosynthesis enzymes-like"/>
    <property type="match status" value="1"/>
</dbReference>
<dbReference type="GO" id="GO:0046656">
    <property type="term" value="P:folic acid biosynthetic process"/>
    <property type="evidence" value="ECO:0007669"/>
    <property type="project" value="UniProtKB-UniRule"/>
</dbReference>
<evidence type="ECO:0000256" key="4">
    <source>
        <dbReference type="ARBA" id="ARBA00005051"/>
    </source>
</evidence>
<proteinExistence type="inferred from homology"/>
<evidence type="ECO:0000313" key="15">
    <source>
        <dbReference type="EMBL" id="CCH73225.1"/>
    </source>
</evidence>
<dbReference type="Proteomes" id="UP000035763">
    <property type="component" value="Unassembled WGS sequence"/>
</dbReference>
<dbReference type="GO" id="GO:0004150">
    <property type="term" value="F:dihydroneopterin aldolase activity"/>
    <property type="evidence" value="ECO:0007669"/>
    <property type="project" value="UniProtKB-UniRule"/>
</dbReference>
<dbReference type="STRING" id="1193182.BN11_2450006"/>
<reference evidence="15 16" key="1">
    <citation type="journal article" date="2013" name="ISME J.">
        <title>A metabolic model for members of the genus Tetrasphaera involved in enhanced biological phosphorus removal.</title>
        <authorList>
            <person name="Kristiansen R."/>
            <person name="Nguyen H.T.T."/>
            <person name="Saunders A.M."/>
            <person name="Nielsen J.L."/>
            <person name="Wimmer R."/>
            <person name="Le V.Q."/>
            <person name="McIlroy S.J."/>
            <person name="Petrovski S."/>
            <person name="Seviour R.J."/>
            <person name="Calteau A."/>
            <person name="Nielsen K.L."/>
            <person name="Nielsen P.H."/>
        </authorList>
    </citation>
    <scope>NUCLEOTIDE SEQUENCE [LARGE SCALE GENOMIC DNA]</scope>
    <source>
        <strain evidence="15 16">Ben110</strain>
    </source>
</reference>
<dbReference type="SUPFAM" id="SSF55083">
    <property type="entry name" value="6-hydroxymethyl-7,8-dihydropterin pyrophosphokinase, HPPK"/>
    <property type="match status" value="1"/>
</dbReference>
<comment type="pathway">
    <text evidence="4">Cofactor biosynthesis; tetrahydrofolate biosynthesis; 2-amino-4-hydroxy-6-hydroxymethyl-7,8-dihydropteridine diphosphate from 7,8-dihydroneopterin triphosphate: step 4/4.</text>
</comment>
<organism evidence="15 16">
    <name type="scientific">Nostocoides australiense Ben110</name>
    <dbReference type="NCBI Taxonomy" id="1193182"/>
    <lineage>
        <taxon>Bacteria</taxon>
        <taxon>Bacillati</taxon>
        <taxon>Actinomycetota</taxon>
        <taxon>Actinomycetes</taxon>
        <taxon>Micrococcales</taxon>
        <taxon>Intrasporangiaceae</taxon>
        <taxon>Nostocoides</taxon>
    </lineage>
</organism>
<evidence type="ECO:0000256" key="1">
    <source>
        <dbReference type="ARBA" id="ARBA00000198"/>
    </source>
</evidence>
<keyword evidence="16" id="KW-1185">Reference proteome</keyword>
<dbReference type="InterPro" id="IPR006156">
    <property type="entry name" value="Dihydroneopterin_aldolase"/>
</dbReference>
<dbReference type="EC" id="2.7.6.3" evidence="13"/>
<feature type="domain" description="7,8-dihydro-6-hydroxymethylpterin-pyrophosphokinase" evidence="14">
    <location>
        <begin position="210"/>
        <end position="221"/>
    </location>
</feature>
<keyword evidence="7" id="KW-0808">Transferase</keyword>
<evidence type="ECO:0000313" key="16">
    <source>
        <dbReference type="Proteomes" id="UP000035763"/>
    </source>
</evidence>
<comment type="function">
    <text evidence="13">Catalyzes the conversion of 7,8-dihydroneopterin to 6-hydroxymethyl-7,8-dihydropterin.</text>
</comment>
<keyword evidence="9 15" id="KW-0418">Kinase</keyword>
<evidence type="ECO:0000256" key="12">
    <source>
        <dbReference type="ARBA" id="ARBA00023239"/>
    </source>
</evidence>
<evidence type="ECO:0000256" key="10">
    <source>
        <dbReference type="ARBA" id="ARBA00022840"/>
    </source>
</evidence>